<gene>
    <name evidence="1" type="ORF">KFQ06_07425</name>
</gene>
<evidence type="ECO:0000313" key="1">
    <source>
        <dbReference type="EMBL" id="USV02330.1"/>
    </source>
</evidence>
<dbReference type="GeneID" id="75021811"/>
<organism evidence="1 2">
    <name type="scientific">Serratia entomophila</name>
    <dbReference type="NCBI Taxonomy" id="42906"/>
    <lineage>
        <taxon>Bacteria</taxon>
        <taxon>Pseudomonadati</taxon>
        <taxon>Pseudomonadota</taxon>
        <taxon>Gammaproteobacteria</taxon>
        <taxon>Enterobacterales</taxon>
        <taxon>Yersiniaceae</taxon>
        <taxon>Serratia</taxon>
    </lineage>
</organism>
<proteinExistence type="predicted"/>
<reference evidence="1" key="1">
    <citation type="journal article" date="2022" name="BMC Genomics">
        <title>Genome sequence of the entomopathogenic Serratia entomophila isolate 626 and characterisation of the species specific itaconate degradation pathway.</title>
        <authorList>
            <person name="Vaughan A.L."/>
            <person name="Altermann E."/>
            <person name="Glare T.R."/>
            <person name="Hurst M.R.H."/>
        </authorList>
    </citation>
    <scope>NUCLEOTIDE SEQUENCE</scope>
    <source>
        <strain evidence="1">626</strain>
    </source>
</reference>
<name>A0ABY5CXN3_9GAMM</name>
<protein>
    <submittedName>
        <fullName evidence="1">Uncharacterized protein</fullName>
    </submittedName>
</protein>
<dbReference type="Proteomes" id="UP001056873">
    <property type="component" value="Chromosome"/>
</dbReference>
<evidence type="ECO:0000313" key="2">
    <source>
        <dbReference type="Proteomes" id="UP001056873"/>
    </source>
</evidence>
<sequence length="84" mass="10006">MRSGEIRRGLARSQRKWLKSAHLFKNCLDIKLVIFVTERRKIRPKIERKEADTLCLKSSVTRYKALDTQFKAEFHANFCYIFKA</sequence>
<dbReference type="EMBL" id="CP074347">
    <property type="protein sequence ID" value="USV02330.1"/>
    <property type="molecule type" value="Genomic_DNA"/>
</dbReference>
<accession>A0ABY5CXN3</accession>
<dbReference type="RefSeq" id="WP_234590070.1">
    <property type="nucleotide sequence ID" value="NZ_CAMIPG010000005.1"/>
</dbReference>
<keyword evidence="2" id="KW-1185">Reference proteome</keyword>